<accession>A0A9D3NRE0</accession>
<evidence type="ECO:0000256" key="8">
    <source>
        <dbReference type="ARBA" id="ARBA00060279"/>
    </source>
</evidence>
<dbReference type="EMBL" id="JAHKSW010000011">
    <property type="protein sequence ID" value="KAG7326922.1"/>
    <property type="molecule type" value="Genomic_DNA"/>
</dbReference>
<comment type="subcellular location">
    <subcellularLocation>
        <location evidence="1">Cytoplasm</location>
    </subcellularLocation>
</comment>
<evidence type="ECO:0000256" key="2">
    <source>
        <dbReference type="ARBA" id="ARBA00022473"/>
    </source>
</evidence>
<comment type="function">
    <text evidence="8">Probable RNA-binding protein, which may be required during spermatogenesis. May act by binding to the 3'-UTR of mRNAs and regulating their translation.</text>
</comment>
<evidence type="ECO:0000256" key="3">
    <source>
        <dbReference type="ARBA" id="ARBA00022490"/>
    </source>
</evidence>
<comment type="subunit">
    <text evidence="9">Interacts with DAZ1 and DAZL.</text>
</comment>
<feature type="domain" description="RRM" evidence="13">
    <location>
        <begin position="37"/>
        <end position="114"/>
    </location>
</feature>
<dbReference type="FunFam" id="3.30.70.330:FF:000167">
    <property type="entry name" value="protein boule-like isoform X1"/>
    <property type="match status" value="1"/>
</dbReference>
<dbReference type="GO" id="GO:0003730">
    <property type="term" value="F:mRNA 3'-UTR binding"/>
    <property type="evidence" value="ECO:0007669"/>
    <property type="project" value="TreeGrafter"/>
</dbReference>
<evidence type="ECO:0000256" key="12">
    <source>
        <dbReference type="SAM" id="MobiDB-lite"/>
    </source>
</evidence>
<proteinExistence type="predicted"/>
<dbReference type="GO" id="GO:0051321">
    <property type="term" value="P:meiotic cell cycle"/>
    <property type="evidence" value="ECO:0007669"/>
    <property type="project" value="UniProtKB-ARBA"/>
</dbReference>
<dbReference type="SUPFAM" id="SSF54928">
    <property type="entry name" value="RNA-binding domain, RBD"/>
    <property type="match status" value="1"/>
</dbReference>
<name>A0A9D3NRE0_9TELE</name>
<dbReference type="GO" id="GO:0030154">
    <property type="term" value="P:cell differentiation"/>
    <property type="evidence" value="ECO:0007669"/>
    <property type="project" value="UniProtKB-KW"/>
</dbReference>
<organism evidence="14 15">
    <name type="scientific">Hemibagrus wyckioides</name>
    <dbReference type="NCBI Taxonomy" id="337641"/>
    <lineage>
        <taxon>Eukaryota</taxon>
        <taxon>Metazoa</taxon>
        <taxon>Chordata</taxon>
        <taxon>Craniata</taxon>
        <taxon>Vertebrata</taxon>
        <taxon>Euteleostomi</taxon>
        <taxon>Actinopterygii</taxon>
        <taxon>Neopterygii</taxon>
        <taxon>Teleostei</taxon>
        <taxon>Ostariophysi</taxon>
        <taxon>Siluriformes</taxon>
        <taxon>Bagridae</taxon>
        <taxon>Hemibagrus</taxon>
    </lineage>
</organism>
<dbReference type="Gene3D" id="3.30.70.330">
    <property type="match status" value="1"/>
</dbReference>
<sequence>MESETGTQTSSPSVSPTPPELTGELDHASRSDTVIPNRIFVGGIDPKTTENDLRRYFSQYGMLKEVKIVTNRSGISKGYAFVTFESTEDAQKILHDADKLCFQDQRLNIGQAIRRQQVAMHCGYTMASPSAHVAFPAPFGTKYLTTPTGYPYTYHNGVAYFHNPEPNMQPSHWPAPHTAPGSPVMVAHSNPPFYTPQACHQHQVIIFSVCACVFFQSSISSNPSPLLYVHPAELMYHPAEPIENGCVWSAVPLMEAGVPEDQKFQPIRRGFSHSGIHLRPRYIRGHHYAHVRKEYRPDLHTAPLPSSSPREDAPK</sequence>
<feature type="region of interest" description="Disordered" evidence="12">
    <location>
        <begin position="1"/>
        <end position="28"/>
    </location>
</feature>
<protein>
    <recommendedName>
        <fullName evidence="10">Protein boule-like</fullName>
    </recommendedName>
</protein>
<dbReference type="GO" id="GO:0007283">
    <property type="term" value="P:spermatogenesis"/>
    <property type="evidence" value="ECO:0007669"/>
    <property type="project" value="UniProtKB-KW"/>
</dbReference>
<evidence type="ECO:0000313" key="15">
    <source>
        <dbReference type="Proteomes" id="UP000824219"/>
    </source>
</evidence>
<dbReference type="AlphaFoldDB" id="A0A9D3NRE0"/>
<evidence type="ECO:0000259" key="13">
    <source>
        <dbReference type="PROSITE" id="PS50102"/>
    </source>
</evidence>
<dbReference type="Pfam" id="PF00076">
    <property type="entry name" value="RRM_1"/>
    <property type="match status" value="1"/>
</dbReference>
<feature type="compositionally biased region" description="Low complexity" evidence="12">
    <location>
        <begin position="1"/>
        <end position="14"/>
    </location>
</feature>
<keyword evidence="3" id="KW-0963">Cytoplasm</keyword>
<keyword evidence="7 11" id="KW-0694">RNA-binding</keyword>
<dbReference type="InterPro" id="IPR012677">
    <property type="entry name" value="Nucleotide-bd_a/b_plait_sf"/>
</dbReference>
<evidence type="ECO:0000256" key="6">
    <source>
        <dbReference type="ARBA" id="ARBA00022871"/>
    </source>
</evidence>
<dbReference type="GO" id="GO:0045948">
    <property type="term" value="P:positive regulation of translational initiation"/>
    <property type="evidence" value="ECO:0007669"/>
    <property type="project" value="TreeGrafter"/>
</dbReference>
<evidence type="ECO:0000256" key="10">
    <source>
        <dbReference type="ARBA" id="ARBA00072848"/>
    </source>
</evidence>
<dbReference type="PANTHER" id="PTHR11176:SF10">
    <property type="entry name" value="PROTEIN BOULE-LIKE"/>
    <property type="match status" value="1"/>
</dbReference>
<dbReference type="GO" id="GO:0008494">
    <property type="term" value="F:translation activator activity"/>
    <property type="evidence" value="ECO:0007669"/>
    <property type="project" value="TreeGrafter"/>
</dbReference>
<evidence type="ECO:0000256" key="5">
    <source>
        <dbReference type="ARBA" id="ARBA00022845"/>
    </source>
</evidence>
<dbReference type="SMART" id="SM00360">
    <property type="entry name" value="RRM"/>
    <property type="match status" value="1"/>
</dbReference>
<dbReference type="Proteomes" id="UP000824219">
    <property type="component" value="Linkage Group LG11"/>
</dbReference>
<evidence type="ECO:0000256" key="11">
    <source>
        <dbReference type="PROSITE-ProRule" id="PRU00176"/>
    </source>
</evidence>
<keyword evidence="5" id="KW-0810">Translation regulation</keyword>
<evidence type="ECO:0000256" key="9">
    <source>
        <dbReference type="ARBA" id="ARBA00062241"/>
    </source>
</evidence>
<comment type="caution">
    <text evidence="14">The sequence shown here is derived from an EMBL/GenBank/DDBJ whole genome shotgun (WGS) entry which is preliminary data.</text>
</comment>
<dbReference type="GO" id="GO:0070935">
    <property type="term" value="P:3'-UTR-mediated mRNA stabilization"/>
    <property type="evidence" value="ECO:0007669"/>
    <property type="project" value="TreeGrafter"/>
</dbReference>
<keyword evidence="15" id="KW-1185">Reference proteome</keyword>
<gene>
    <name evidence="14" type="ORF">KOW79_010323</name>
</gene>
<dbReference type="InterPro" id="IPR000504">
    <property type="entry name" value="RRM_dom"/>
</dbReference>
<evidence type="ECO:0000256" key="7">
    <source>
        <dbReference type="ARBA" id="ARBA00022884"/>
    </source>
</evidence>
<evidence type="ECO:0000313" key="14">
    <source>
        <dbReference type="EMBL" id="KAG7326922.1"/>
    </source>
</evidence>
<dbReference type="PROSITE" id="PS50102">
    <property type="entry name" value="RRM"/>
    <property type="match status" value="1"/>
</dbReference>
<keyword evidence="4" id="KW-0221">Differentiation</keyword>
<dbReference type="PANTHER" id="PTHR11176">
    <property type="entry name" value="BOULE-RELATED"/>
    <property type="match status" value="1"/>
</dbReference>
<dbReference type="GO" id="GO:0005737">
    <property type="term" value="C:cytoplasm"/>
    <property type="evidence" value="ECO:0007669"/>
    <property type="project" value="UniProtKB-SubCell"/>
</dbReference>
<keyword evidence="2" id="KW-0217">Developmental protein</keyword>
<evidence type="ECO:0000256" key="1">
    <source>
        <dbReference type="ARBA" id="ARBA00004496"/>
    </source>
</evidence>
<reference evidence="14 15" key="1">
    <citation type="submission" date="2021-06" db="EMBL/GenBank/DDBJ databases">
        <title>Chromosome-level genome assembly of the red-tail catfish (Hemibagrus wyckioides).</title>
        <authorList>
            <person name="Shao F."/>
        </authorList>
    </citation>
    <scope>NUCLEOTIDE SEQUENCE [LARGE SCALE GENOMIC DNA]</scope>
    <source>
        <strain evidence="14">EC202008001</strain>
        <tissue evidence="14">Blood</tissue>
    </source>
</reference>
<evidence type="ECO:0000256" key="4">
    <source>
        <dbReference type="ARBA" id="ARBA00022782"/>
    </source>
</evidence>
<dbReference type="InterPro" id="IPR035979">
    <property type="entry name" value="RBD_domain_sf"/>
</dbReference>
<keyword evidence="6" id="KW-0744">Spermatogenesis</keyword>
<dbReference type="OrthoDB" id="762982at2759"/>